<feature type="compositionally biased region" description="Polar residues" evidence="5">
    <location>
        <begin position="376"/>
        <end position="410"/>
    </location>
</feature>
<dbReference type="PANTHER" id="PTHR47177">
    <property type="entry name" value="F18C1.6 PROTEIN"/>
    <property type="match status" value="1"/>
</dbReference>
<evidence type="ECO:0000256" key="4">
    <source>
        <dbReference type="PROSITE-ProRule" id="PRU00175"/>
    </source>
</evidence>
<feature type="region of interest" description="Disordered" evidence="5">
    <location>
        <begin position="1"/>
        <end position="83"/>
    </location>
</feature>
<dbReference type="InterPro" id="IPR001841">
    <property type="entry name" value="Znf_RING"/>
</dbReference>
<dbReference type="InterPro" id="IPR017907">
    <property type="entry name" value="Znf_RING_CS"/>
</dbReference>
<proteinExistence type="predicted"/>
<comment type="caution">
    <text evidence="8">The sequence shown here is derived from an EMBL/GenBank/DDBJ whole genome shotgun (WGS) entry which is preliminary data.</text>
</comment>
<dbReference type="EMBL" id="JBHFFA010000001">
    <property type="protein sequence ID" value="KAL2652119.1"/>
    <property type="molecule type" value="Genomic_DNA"/>
</dbReference>
<feature type="compositionally biased region" description="Basic and acidic residues" evidence="5">
    <location>
        <begin position="625"/>
        <end position="635"/>
    </location>
</feature>
<accession>A0ABD1ZPH7</accession>
<evidence type="ECO:0000256" key="3">
    <source>
        <dbReference type="ARBA" id="ARBA00022833"/>
    </source>
</evidence>
<evidence type="ECO:0000259" key="6">
    <source>
        <dbReference type="PROSITE" id="PS50016"/>
    </source>
</evidence>
<dbReference type="InterPro" id="IPR001965">
    <property type="entry name" value="Znf_PHD"/>
</dbReference>
<feature type="region of interest" description="Disordered" evidence="5">
    <location>
        <begin position="272"/>
        <end position="298"/>
    </location>
</feature>
<keyword evidence="1" id="KW-0479">Metal-binding</keyword>
<evidence type="ECO:0000313" key="9">
    <source>
        <dbReference type="Proteomes" id="UP001605036"/>
    </source>
</evidence>
<evidence type="ECO:0000256" key="2">
    <source>
        <dbReference type="ARBA" id="ARBA00022771"/>
    </source>
</evidence>
<evidence type="ECO:0000256" key="5">
    <source>
        <dbReference type="SAM" id="MobiDB-lite"/>
    </source>
</evidence>
<feature type="region of interest" description="Disordered" evidence="5">
    <location>
        <begin position="565"/>
        <end position="667"/>
    </location>
</feature>
<dbReference type="InterPro" id="IPR013083">
    <property type="entry name" value="Znf_RING/FYVE/PHD"/>
</dbReference>
<sequence>MARITSRKRRRKSRELNEKGTSSSDSEGGSDDEKEGEEVTEKRGVNRNSVADSKGKGKAIVNDEDDGSMSGSEEMEEDQKSDLQKDVDQVCGICLSEGGMERGKLDCCDHFFCFNCIMEWSKVESRCPMCKQRFVTVTKPAICGVTRSRSRTIRIPTRDQVYEPSEEEIRLFTDPYQNTVCIECHEAGDESLLLLCDRCDAAAHTYCMGLGRSVPRDDWFCQDCLNNLAGSSEDEEELRYIVHDGEDPCATNSPWDMAVLATDIHAERRARSRRSAISTQGARPLRRSTRRLERASRAGSNLMDNLTAESRSGFFPSLVHYGVARTLFRQRQVQATVQSRVQFMRDNWHRLRNGESFFSRVAGDSRGSSFSRRGTELSSVPSSSVTGRTGLSTRNTSSMDIDSGEGSSAGISRAVGRSAEQAEVDRAWAMMDQARQLEARPAGASQSATTSTQSAVSCRSSVAAERPGREGRTQEVAMPRVSEKPAQEAVLPGATSSRGGLEVFLNTRSACSGRGFDVKESTTNLKSVGEDNPPESSSRREVSSSRGGYYLREINQITMNTAKDSCARQAGVSENRSQTEVLQNRSVLDDKDNSRGSSGRSTRRRDTTALMDDRDSLRSSGPSTRRREANKDAKDSTASLSLLKDNSRGFGTSTRRKDGKKERCPERDEEVKQLKQQCYNVVSVELKPFLDSGKIDKRQFKDIARVATHAIFAALDGSESKSGTDVSLGTVICEHEGLTSSDLIPGCCESCVQRHVRKFVKNVVKEKVACC</sequence>
<dbReference type="PROSITE" id="PS00518">
    <property type="entry name" value="ZF_RING_1"/>
    <property type="match status" value="1"/>
</dbReference>
<dbReference type="SMART" id="SM00184">
    <property type="entry name" value="RING"/>
    <property type="match status" value="1"/>
</dbReference>
<evidence type="ECO:0000259" key="7">
    <source>
        <dbReference type="PROSITE" id="PS50089"/>
    </source>
</evidence>
<feature type="domain" description="RING-type" evidence="7">
    <location>
        <begin position="91"/>
        <end position="131"/>
    </location>
</feature>
<feature type="compositionally biased region" description="Basic and acidic residues" evidence="5">
    <location>
        <begin position="604"/>
        <end position="617"/>
    </location>
</feature>
<feature type="compositionally biased region" description="Basic residues" evidence="5">
    <location>
        <begin position="1"/>
        <end position="13"/>
    </location>
</feature>
<dbReference type="PROSITE" id="PS50016">
    <property type="entry name" value="ZF_PHD_2"/>
    <property type="match status" value="1"/>
</dbReference>
<reference evidence="8 9" key="1">
    <citation type="submission" date="2024-09" db="EMBL/GenBank/DDBJ databases">
        <title>Chromosome-scale assembly of Riccia fluitans.</title>
        <authorList>
            <person name="Paukszto L."/>
            <person name="Sawicki J."/>
            <person name="Karawczyk K."/>
            <person name="Piernik-Szablinska J."/>
            <person name="Szczecinska M."/>
            <person name="Mazdziarz M."/>
        </authorList>
    </citation>
    <scope>NUCLEOTIDE SEQUENCE [LARGE SCALE GENOMIC DNA]</scope>
    <source>
        <strain evidence="8">Rf_01</strain>
        <tissue evidence="8">Aerial parts of the thallus</tissue>
    </source>
</reference>
<feature type="compositionally biased region" description="Polar residues" evidence="5">
    <location>
        <begin position="572"/>
        <end position="586"/>
    </location>
</feature>
<dbReference type="InterPro" id="IPR058746">
    <property type="entry name" value="Znf_RING-type_Topors"/>
</dbReference>
<dbReference type="InterPro" id="IPR019787">
    <property type="entry name" value="Znf_PHD-finger"/>
</dbReference>
<keyword evidence="3" id="KW-0862">Zinc</keyword>
<dbReference type="InterPro" id="IPR011011">
    <property type="entry name" value="Znf_FYVE_PHD"/>
</dbReference>
<dbReference type="PANTHER" id="PTHR47177:SF3">
    <property type="entry name" value="F18C1.6 PROTEIN"/>
    <property type="match status" value="1"/>
</dbReference>
<feature type="compositionally biased region" description="Acidic residues" evidence="5">
    <location>
        <begin position="62"/>
        <end position="77"/>
    </location>
</feature>
<keyword evidence="2 4" id="KW-0863">Zinc-finger</keyword>
<feature type="region of interest" description="Disordered" evidence="5">
    <location>
        <begin position="522"/>
        <end position="547"/>
    </location>
</feature>
<dbReference type="Proteomes" id="UP001605036">
    <property type="component" value="Unassembled WGS sequence"/>
</dbReference>
<dbReference type="SUPFAM" id="SSF57850">
    <property type="entry name" value="RING/U-box"/>
    <property type="match status" value="1"/>
</dbReference>
<feature type="region of interest" description="Disordered" evidence="5">
    <location>
        <begin position="362"/>
        <end position="418"/>
    </location>
</feature>
<evidence type="ECO:0000313" key="8">
    <source>
        <dbReference type="EMBL" id="KAL2652119.1"/>
    </source>
</evidence>
<gene>
    <name evidence="8" type="ORF">R1flu_020247</name>
</gene>
<dbReference type="SMART" id="SM00249">
    <property type="entry name" value="PHD"/>
    <property type="match status" value="1"/>
</dbReference>
<organism evidence="8 9">
    <name type="scientific">Riccia fluitans</name>
    <dbReference type="NCBI Taxonomy" id="41844"/>
    <lineage>
        <taxon>Eukaryota</taxon>
        <taxon>Viridiplantae</taxon>
        <taxon>Streptophyta</taxon>
        <taxon>Embryophyta</taxon>
        <taxon>Marchantiophyta</taxon>
        <taxon>Marchantiopsida</taxon>
        <taxon>Marchantiidae</taxon>
        <taxon>Marchantiales</taxon>
        <taxon>Ricciaceae</taxon>
        <taxon>Riccia</taxon>
    </lineage>
</organism>
<feature type="compositionally biased region" description="Basic and acidic residues" evidence="5">
    <location>
        <begin position="655"/>
        <end position="667"/>
    </location>
</feature>
<feature type="domain" description="PHD-type" evidence="6">
    <location>
        <begin position="178"/>
        <end position="227"/>
    </location>
</feature>
<dbReference type="GO" id="GO:0008270">
    <property type="term" value="F:zinc ion binding"/>
    <property type="evidence" value="ECO:0007669"/>
    <property type="project" value="UniProtKB-KW"/>
</dbReference>
<evidence type="ECO:0008006" key="10">
    <source>
        <dbReference type="Google" id="ProtNLM"/>
    </source>
</evidence>
<dbReference type="SUPFAM" id="SSF57903">
    <property type="entry name" value="FYVE/PHD zinc finger"/>
    <property type="match status" value="1"/>
</dbReference>
<evidence type="ECO:0000256" key="1">
    <source>
        <dbReference type="ARBA" id="ARBA00022723"/>
    </source>
</evidence>
<feature type="compositionally biased region" description="Low complexity" evidence="5">
    <location>
        <begin position="444"/>
        <end position="455"/>
    </location>
</feature>
<dbReference type="Gene3D" id="3.30.40.10">
    <property type="entry name" value="Zinc/RING finger domain, C3HC4 (zinc finger)"/>
    <property type="match status" value="2"/>
</dbReference>
<dbReference type="AlphaFoldDB" id="A0ABD1ZPH7"/>
<dbReference type="Pfam" id="PF13639">
    <property type="entry name" value="zf-RING_2"/>
    <property type="match status" value="1"/>
</dbReference>
<name>A0ABD1ZPH7_9MARC</name>
<protein>
    <recommendedName>
        <fullName evidence="10">PHD and RING finger domain-containing protein 1</fullName>
    </recommendedName>
</protein>
<keyword evidence="9" id="KW-1185">Reference proteome</keyword>
<feature type="region of interest" description="Disordered" evidence="5">
    <location>
        <begin position="437"/>
        <end position="494"/>
    </location>
</feature>
<dbReference type="CDD" id="cd16574">
    <property type="entry name" value="RING-HC_Topors"/>
    <property type="match status" value="1"/>
</dbReference>
<dbReference type="PROSITE" id="PS50089">
    <property type="entry name" value="ZF_RING_2"/>
    <property type="match status" value="1"/>
</dbReference>
<dbReference type="Pfam" id="PF00628">
    <property type="entry name" value="PHD"/>
    <property type="match status" value="1"/>
</dbReference>